<protein>
    <submittedName>
        <fullName evidence="1">Uncharacterized protein</fullName>
    </submittedName>
</protein>
<name>A0A8J2KIG8_9HEXA</name>
<reference evidence="1" key="1">
    <citation type="submission" date="2021-06" db="EMBL/GenBank/DDBJ databases">
        <authorList>
            <person name="Hodson N. C."/>
            <person name="Mongue J. A."/>
            <person name="Jaron S. K."/>
        </authorList>
    </citation>
    <scope>NUCLEOTIDE SEQUENCE</scope>
</reference>
<dbReference type="AlphaFoldDB" id="A0A8J2KIG8"/>
<dbReference type="Proteomes" id="UP000708208">
    <property type="component" value="Unassembled WGS sequence"/>
</dbReference>
<evidence type="ECO:0000313" key="2">
    <source>
        <dbReference type="Proteomes" id="UP000708208"/>
    </source>
</evidence>
<evidence type="ECO:0000313" key="1">
    <source>
        <dbReference type="EMBL" id="CAG7815090.1"/>
    </source>
</evidence>
<sequence length="39" mass="4401">DKNSTSLRQSPDGGRVLLIHFPPYFPPAPVNHHQVIHDL</sequence>
<keyword evidence="2" id="KW-1185">Reference proteome</keyword>
<gene>
    <name evidence="1" type="ORF">AFUS01_LOCUS25792</name>
</gene>
<organism evidence="1 2">
    <name type="scientific">Allacma fusca</name>
    <dbReference type="NCBI Taxonomy" id="39272"/>
    <lineage>
        <taxon>Eukaryota</taxon>
        <taxon>Metazoa</taxon>
        <taxon>Ecdysozoa</taxon>
        <taxon>Arthropoda</taxon>
        <taxon>Hexapoda</taxon>
        <taxon>Collembola</taxon>
        <taxon>Symphypleona</taxon>
        <taxon>Sminthuridae</taxon>
        <taxon>Allacma</taxon>
    </lineage>
</organism>
<comment type="caution">
    <text evidence="1">The sequence shown here is derived from an EMBL/GenBank/DDBJ whole genome shotgun (WGS) entry which is preliminary data.</text>
</comment>
<dbReference type="EMBL" id="CAJVCH010335335">
    <property type="protein sequence ID" value="CAG7815090.1"/>
    <property type="molecule type" value="Genomic_DNA"/>
</dbReference>
<feature type="non-terminal residue" evidence="1">
    <location>
        <position position="1"/>
    </location>
</feature>
<proteinExistence type="predicted"/>
<accession>A0A8J2KIG8</accession>